<reference evidence="2 3" key="1">
    <citation type="submission" date="2021-06" db="EMBL/GenBank/DDBJ databases">
        <title>Caerostris extrusa draft genome.</title>
        <authorList>
            <person name="Kono N."/>
            <person name="Arakawa K."/>
        </authorList>
    </citation>
    <scope>NUCLEOTIDE SEQUENCE [LARGE SCALE GENOMIC DNA]</scope>
</reference>
<comment type="caution">
    <text evidence="2">The sequence shown here is derived from an EMBL/GenBank/DDBJ whole genome shotgun (WGS) entry which is preliminary data.</text>
</comment>
<feature type="compositionally biased region" description="Polar residues" evidence="1">
    <location>
        <begin position="15"/>
        <end position="24"/>
    </location>
</feature>
<organism evidence="2 3">
    <name type="scientific">Caerostris extrusa</name>
    <name type="common">Bark spider</name>
    <name type="synonym">Caerostris bankana</name>
    <dbReference type="NCBI Taxonomy" id="172846"/>
    <lineage>
        <taxon>Eukaryota</taxon>
        <taxon>Metazoa</taxon>
        <taxon>Ecdysozoa</taxon>
        <taxon>Arthropoda</taxon>
        <taxon>Chelicerata</taxon>
        <taxon>Arachnida</taxon>
        <taxon>Araneae</taxon>
        <taxon>Araneomorphae</taxon>
        <taxon>Entelegynae</taxon>
        <taxon>Araneoidea</taxon>
        <taxon>Araneidae</taxon>
        <taxon>Caerostris</taxon>
    </lineage>
</organism>
<feature type="region of interest" description="Disordered" evidence="1">
    <location>
        <begin position="1"/>
        <end position="24"/>
    </location>
</feature>
<evidence type="ECO:0000313" key="3">
    <source>
        <dbReference type="Proteomes" id="UP001054945"/>
    </source>
</evidence>
<proteinExistence type="predicted"/>
<dbReference type="EMBL" id="BPLR01005212">
    <property type="protein sequence ID" value="GIY00655.1"/>
    <property type="molecule type" value="Genomic_DNA"/>
</dbReference>
<sequence length="79" mass="9066">MIGMVAAARQDRRQMANNSRTGRNNGMFYRNFRHMAADVWNRGTTGLVLHNDPRSSNYFEGSQPHSFSVMGPFCRQKKT</sequence>
<name>A0AAV4PVB8_CAEEX</name>
<dbReference type="Proteomes" id="UP001054945">
    <property type="component" value="Unassembled WGS sequence"/>
</dbReference>
<evidence type="ECO:0000313" key="2">
    <source>
        <dbReference type="EMBL" id="GIY00655.1"/>
    </source>
</evidence>
<protein>
    <submittedName>
        <fullName evidence="2">Uncharacterized protein</fullName>
    </submittedName>
</protein>
<keyword evidence="3" id="KW-1185">Reference proteome</keyword>
<gene>
    <name evidence="2" type="ORF">CEXT_38111</name>
</gene>
<evidence type="ECO:0000256" key="1">
    <source>
        <dbReference type="SAM" id="MobiDB-lite"/>
    </source>
</evidence>
<dbReference type="AlphaFoldDB" id="A0AAV4PVB8"/>
<accession>A0AAV4PVB8</accession>